<proteinExistence type="predicted"/>
<dbReference type="EMBL" id="JH719395">
    <property type="protein sequence ID" value="EJC80390.1"/>
    <property type="molecule type" value="Genomic_DNA"/>
</dbReference>
<dbReference type="Proteomes" id="UP000005732">
    <property type="component" value="Unassembled WGS sequence"/>
</dbReference>
<feature type="transmembrane region" description="Helical" evidence="1">
    <location>
        <begin position="7"/>
        <end position="25"/>
    </location>
</feature>
<name>J0CLH2_RHILT</name>
<sequence length="142" mass="16062">MASIMFRGFMIIAVMFVVVVAWLYWGMAGPRISELFITEGFLKLPLSLAPPIESLPTGDNVMEKAGQWGDGFGALNALFAGLAFTGALAALFMQGHAADKQNKDYHRQRFESSYFELLALLRETRREVRFRYSLPYRKANKM</sequence>
<evidence type="ECO:0000256" key="1">
    <source>
        <dbReference type="SAM" id="Phobius"/>
    </source>
</evidence>
<accession>J0CLH2</accession>
<dbReference type="HOGENOM" id="CLU_1814273_0_0_5"/>
<organism evidence="2 3">
    <name type="scientific">Rhizobium leguminosarum bv. trifolii WSM2297</name>
    <dbReference type="NCBI Taxonomy" id="754762"/>
    <lineage>
        <taxon>Bacteria</taxon>
        <taxon>Pseudomonadati</taxon>
        <taxon>Pseudomonadota</taxon>
        <taxon>Alphaproteobacteria</taxon>
        <taxon>Hyphomicrobiales</taxon>
        <taxon>Rhizobiaceae</taxon>
        <taxon>Rhizobium/Agrobacterium group</taxon>
        <taxon>Rhizobium</taxon>
    </lineage>
</organism>
<reference evidence="2 3" key="1">
    <citation type="submission" date="2012-02" db="EMBL/GenBank/DDBJ databases">
        <title>Improved High-Quality Draft Sequence of Rhizobium leguminosarum bv. trifolii WSM2297.</title>
        <authorList>
            <consortium name="US DOE Joint Genome Institute"/>
            <person name="Lucas S."/>
            <person name="Han J."/>
            <person name="Lapidus A."/>
            <person name="Cheng J.-F."/>
            <person name="Goodwin L."/>
            <person name="Pitluck S."/>
            <person name="Peters L."/>
            <person name="Ovchinnikova G."/>
            <person name="Zhang X."/>
            <person name="Detter J.C."/>
            <person name="Han C."/>
            <person name="Tapia R."/>
            <person name="Land M."/>
            <person name="Hauser L."/>
            <person name="Kyrpides N."/>
            <person name="Ivanova N."/>
            <person name="Pagani I."/>
            <person name="Brau L."/>
            <person name="Yates R."/>
            <person name="O'Hara G."/>
            <person name="Rui T."/>
            <person name="Howieson J."/>
            <person name="Reeve W."/>
            <person name="Woyke T."/>
        </authorList>
    </citation>
    <scope>NUCLEOTIDE SEQUENCE [LARGE SCALE GENOMIC DNA]</scope>
    <source>
        <strain evidence="2 3">WSM2297</strain>
    </source>
</reference>
<keyword evidence="1" id="KW-0812">Transmembrane</keyword>
<protein>
    <submittedName>
        <fullName evidence="2">Uncharacterized protein</fullName>
    </submittedName>
</protein>
<dbReference type="AlphaFoldDB" id="J0CLH2"/>
<keyword evidence="1" id="KW-0472">Membrane</keyword>
<feature type="transmembrane region" description="Helical" evidence="1">
    <location>
        <begin position="72"/>
        <end position="93"/>
    </location>
</feature>
<evidence type="ECO:0000313" key="3">
    <source>
        <dbReference type="Proteomes" id="UP000005732"/>
    </source>
</evidence>
<evidence type="ECO:0000313" key="2">
    <source>
        <dbReference type="EMBL" id="EJC80390.1"/>
    </source>
</evidence>
<keyword evidence="1" id="KW-1133">Transmembrane helix</keyword>
<dbReference type="RefSeq" id="WP_003580997.1">
    <property type="nucleotide sequence ID" value="NZ_JH719395.1"/>
</dbReference>
<gene>
    <name evidence="2" type="ORF">Rleg4DRAFT_2015</name>
</gene>